<proteinExistence type="predicted"/>
<reference evidence="3" key="1">
    <citation type="journal article" date="2013" name="Genetics">
        <title>The draft genome and transcriptome of Panagrellus redivivus are shaped by the harsh demands of a free-living lifestyle.</title>
        <authorList>
            <person name="Srinivasan J."/>
            <person name="Dillman A.R."/>
            <person name="Macchietto M.G."/>
            <person name="Heikkinen L."/>
            <person name="Lakso M."/>
            <person name="Fracchia K.M."/>
            <person name="Antoshechkin I."/>
            <person name="Mortazavi A."/>
            <person name="Wong G."/>
            <person name="Sternberg P.W."/>
        </authorList>
    </citation>
    <scope>NUCLEOTIDE SEQUENCE [LARGE SCALE GENOMIC DNA]</scope>
    <source>
        <strain evidence="3">MT8872</strain>
    </source>
</reference>
<feature type="signal peptide" evidence="1">
    <location>
        <begin position="1"/>
        <end position="42"/>
    </location>
</feature>
<evidence type="ECO:0000259" key="2">
    <source>
        <dbReference type="SMART" id="SM00329"/>
    </source>
</evidence>
<dbReference type="PANTHER" id="PTHR10504">
    <property type="entry name" value="BACTERICIDAL PERMEABILITY-INCREASING BPI PROTEIN-RELATED"/>
    <property type="match status" value="1"/>
</dbReference>
<dbReference type="Pfam" id="PF02886">
    <property type="entry name" value="LBP_BPI_CETP_C"/>
    <property type="match status" value="1"/>
</dbReference>
<name>A0A7E4VMC3_PANRE</name>
<feature type="domain" description="Lipid-binding serum glycoprotein C-terminal" evidence="2">
    <location>
        <begin position="306"/>
        <end position="516"/>
    </location>
</feature>
<reference evidence="4" key="2">
    <citation type="submission" date="2020-10" db="UniProtKB">
        <authorList>
            <consortium name="WormBaseParasite"/>
        </authorList>
    </citation>
    <scope>IDENTIFICATION</scope>
</reference>
<dbReference type="GO" id="GO:0005615">
    <property type="term" value="C:extracellular space"/>
    <property type="evidence" value="ECO:0007669"/>
    <property type="project" value="TreeGrafter"/>
</dbReference>
<feature type="chain" id="PRO_5028912320" evidence="1">
    <location>
        <begin position="43"/>
        <end position="547"/>
    </location>
</feature>
<dbReference type="WBParaSite" id="Pan_g22548.t1">
    <property type="protein sequence ID" value="Pan_g22548.t1"/>
    <property type="gene ID" value="Pan_g22548"/>
</dbReference>
<keyword evidence="1" id="KW-0732">Signal</keyword>
<dbReference type="Gene3D" id="3.15.10.10">
    <property type="entry name" value="Bactericidal permeability-increasing protein, domain 1"/>
    <property type="match status" value="1"/>
</dbReference>
<sequence>MIAGSSVRRKNVMTPIVMANGSSVSLFIKFLLFLSLLASVRAQSLANSFFTEPDTYAGFTSRVNQKGFDLLAEYLKQRVSKFMQFGEVTYNVSLPLTPSVSLRIIAQRIDAFDASNFRSALKPLVGREIHWQGTNLKTTIRSVYRIISAGGEVTGTVPITFDKMSIDMGLLSGINSDGHLKTDMNKCKITVGDLIFAFSPNDAQLLQNYMPFIQRSIRENVDQLLCPSFHTEIVPVVSNRLLNTPMSSALFDHYFINYGLIGPIKYNADSVELQHRGNVFGILRQGRTRLNDFRLPFRSAPLTSVSDSKHMVTFQMSNYTIASLLYWMDQYRKFDYEISQSSVNDSNIAGYLRTECPTGEICAGTLFPALSTRFASGAVNIKTHTVSFPHVRLDNGKVVVIVDSRIDAFVQQSDKNRRFLTATMLAEVTLSNLAFKDYKLTGKLTIDSFKISDVISLVDGIDEGSLEFLINALNELLIAEDMATKLKDGIKLPIIFDFQQTGSEIKAEKDRLTIGADYCFDESCTKIEKNQDANADYYDVVQGADGH</sequence>
<dbReference type="InterPro" id="IPR001124">
    <property type="entry name" value="Lipid-bd_serum_glycop_C"/>
</dbReference>
<evidence type="ECO:0000313" key="4">
    <source>
        <dbReference type="WBParaSite" id="Pan_g22548.t1"/>
    </source>
</evidence>
<dbReference type="GO" id="GO:0008289">
    <property type="term" value="F:lipid binding"/>
    <property type="evidence" value="ECO:0007669"/>
    <property type="project" value="InterPro"/>
</dbReference>
<accession>A0A7E4VMC3</accession>
<dbReference type="PANTHER" id="PTHR10504:SF133">
    <property type="entry name" value="LIPID-BINDING SERUM GLYCOPROTEIN C-TERMINAL DOMAIN-CONTAINING PROTEIN"/>
    <property type="match status" value="1"/>
</dbReference>
<organism evidence="3 4">
    <name type="scientific">Panagrellus redivivus</name>
    <name type="common">Microworm</name>
    <dbReference type="NCBI Taxonomy" id="6233"/>
    <lineage>
        <taxon>Eukaryota</taxon>
        <taxon>Metazoa</taxon>
        <taxon>Ecdysozoa</taxon>
        <taxon>Nematoda</taxon>
        <taxon>Chromadorea</taxon>
        <taxon>Rhabditida</taxon>
        <taxon>Tylenchina</taxon>
        <taxon>Panagrolaimomorpha</taxon>
        <taxon>Panagrolaimoidea</taxon>
        <taxon>Panagrolaimidae</taxon>
        <taxon>Panagrellus</taxon>
    </lineage>
</organism>
<keyword evidence="3" id="KW-1185">Reference proteome</keyword>
<dbReference type="InterPro" id="IPR032942">
    <property type="entry name" value="BPI/LBP/Plunc"/>
</dbReference>
<dbReference type="SUPFAM" id="SSF55394">
    <property type="entry name" value="Bactericidal permeability-increasing protein, BPI"/>
    <property type="match status" value="2"/>
</dbReference>
<evidence type="ECO:0000256" key="1">
    <source>
        <dbReference type="SAM" id="SignalP"/>
    </source>
</evidence>
<protein>
    <submittedName>
        <fullName evidence="4">BPI2 domain-containing protein</fullName>
    </submittedName>
</protein>
<dbReference type="InterPro" id="IPR017943">
    <property type="entry name" value="Bactericidal_perm-incr_a/b_dom"/>
</dbReference>
<dbReference type="AlphaFoldDB" id="A0A7E4VMC3"/>
<dbReference type="Proteomes" id="UP000492821">
    <property type="component" value="Unassembled WGS sequence"/>
</dbReference>
<dbReference type="SMART" id="SM00329">
    <property type="entry name" value="BPI2"/>
    <property type="match status" value="1"/>
</dbReference>
<evidence type="ECO:0000313" key="3">
    <source>
        <dbReference type="Proteomes" id="UP000492821"/>
    </source>
</evidence>
<dbReference type="Gene3D" id="3.15.20.10">
    <property type="entry name" value="Bactericidal permeability-increasing protein, domain 2"/>
    <property type="match status" value="1"/>
</dbReference>